<dbReference type="OrthoDB" id="9793162at2"/>
<proteinExistence type="predicted"/>
<sequence length="264" mass="29560">MEHPLTLVTFNLRTAEAQDGEFSWARRRDMVVECLRDLDADLIGLQEVHDDSQARDVRSAFPEYEWIGVRRGGNGAAPLEMNVALVRRGAFEVLEQQFFWLSRTPEVPGSISWGSAYVCTAIFLRLRSCRNGAEAAWFNTHLDYLPQARLEGAKLLRRRIEALPPDCNVLVTGDFNAGKRSCVYRTLLGEGASCHRLRDAYRAVHTDGRGEGTFHAFGMLPRPQAIDWVLVSKDLPVEDAGVACVSVGGVYPSDHYPVWAKVRL</sequence>
<dbReference type="RefSeq" id="WP_013558495.1">
    <property type="nucleotide sequence ID" value="NC_014960.1"/>
</dbReference>
<dbReference type="Proteomes" id="UP000008922">
    <property type="component" value="Chromosome"/>
</dbReference>
<dbReference type="EMBL" id="AP012029">
    <property type="protein sequence ID" value="BAJ62097.1"/>
    <property type="molecule type" value="Genomic_DNA"/>
</dbReference>
<accession>E8MYF2</accession>
<dbReference type="GO" id="GO:0000175">
    <property type="term" value="F:3'-5'-RNA exonuclease activity"/>
    <property type="evidence" value="ECO:0007669"/>
    <property type="project" value="TreeGrafter"/>
</dbReference>
<name>E8MYF2_ANATU</name>
<dbReference type="SUPFAM" id="SSF56219">
    <property type="entry name" value="DNase I-like"/>
    <property type="match status" value="1"/>
</dbReference>
<dbReference type="STRING" id="926569.ANT_00630"/>
<evidence type="ECO:0000313" key="2">
    <source>
        <dbReference type="EMBL" id="BAJ62097.1"/>
    </source>
</evidence>
<dbReference type="CDD" id="cd09083">
    <property type="entry name" value="EEP-1"/>
    <property type="match status" value="1"/>
</dbReference>
<keyword evidence="3" id="KW-1185">Reference proteome</keyword>
<dbReference type="PANTHER" id="PTHR12121:SF36">
    <property type="entry name" value="ENDONUCLEASE_EXONUCLEASE_PHOSPHATASE DOMAIN-CONTAINING PROTEIN"/>
    <property type="match status" value="1"/>
</dbReference>
<dbReference type="InterPro" id="IPR036691">
    <property type="entry name" value="Endo/exonu/phosph_ase_sf"/>
</dbReference>
<gene>
    <name evidence="2" type="ordered locus">ANT_00630</name>
</gene>
<feature type="domain" description="Endonuclease/exonuclease/phosphatase" evidence="1">
    <location>
        <begin position="9"/>
        <end position="255"/>
    </location>
</feature>
<evidence type="ECO:0000259" key="1">
    <source>
        <dbReference type="Pfam" id="PF03372"/>
    </source>
</evidence>
<dbReference type="PANTHER" id="PTHR12121">
    <property type="entry name" value="CARBON CATABOLITE REPRESSOR PROTEIN 4"/>
    <property type="match status" value="1"/>
</dbReference>
<dbReference type="eggNOG" id="COG3568">
    <property type="taxonomic scope" value="Bacteria"/>
</dbReference>
<dbReference type="Pfam" id="PF03372">
    <property type="entry name" value="Exo_endo_phos"/>
    <property type="match status" value="1"/>
</dbReference>
<reference evidence="2 3" key="1">
    <citation type="submission" date="2010-12" db="EMBL/GenBank/DDBJ databases">
        <title>Whole genome sequence of Anaerolinea thermophila UNI-1.</title>
        <authorList>
            <person name="Narita-Yamada S."/>
            <person name="Kishi E."/>
            <person name="Watanabe Y."/>
            <person name="Takasaki K."/>
            <person name="Ankai A."/>
            <person name="Oguchi A."/>
            <person name="Fukui S."/>
            <person name="Takahashi M."/>
            <person name="Yashiro I."/>
            <person name="Hosoyama A."/>
            <person name="Sekiguchi Y."/>
            <person name="Hanada S."/>
            <person name="Fujita N."/>
        </authorList>
    </citation>
    <scope>NUCLEOTIDE SEQUENCE [LARGE SCALE GENOMIC DNA]</scope>
    <source>
        <strain evidence="3">DSM 14523 / JCM 11388 / NBRC 100420 / UNI-1</strain>
    </source>
</reference>
<evidence type="ECO:0000313" key="3">
    <source>
        <dbReference type="Proteomes" id="UP000008922"/>
    </source>
</evidence>
<dbReference type="InterPro" id="IPR005135">
    <property type="entry name" value="Endo/exonuclease/phosphatase"/>
</dbReference>
<dbReference type="HOGENOM" id="CLU_030508_1_2_0"/>
<dbReference type="KEGG" id="atm:ANT_00630"/>
<dbReference type="InterPro" id="IPR050410">
    <property type="entry name" value="CCR4/nocturin_mRNA_transcr"/>
</dbReference>
<dbReference type="InParanoid" id="E8MYF2"/>
<organism evidence="2 3">
    <name type="scientific">Anaerolinea thermophila (strain DSM 14523 / JCM 11388 / NBRC 100420 / UNI-1)</name>
    <dbReference type="NCBI Taxonomy" id="926569"/>
    <lineage>
        <taxon>Bacteria</taxon>
        <taxon>Bacillati</taxon>
        <taxon>Chloroflexota</taxon>
        <taxon>Anaerolineae</taxon>
        <taxon>Anaerolineales</taxon>
        <taxon>Anaerolineaceae</taxon>
        <taxon>Anaerolinea</taxon>
    </lineage>
</organism>
<dbReference type="AlphaFoldDB" id="E8MYF2"/>
<dbReference type="Gene3D" id="3.60.10.10">
    <property type="entry name" value="Endonuclease/exonuclease/phosphatase"/>
    <property type="match status" value="1"/>
</dbReference>
<protein>
    <recommendedName>
        <fullName evidence="1">Endonuclease/exonuclease/phosphatase domain-containing protein</fullName>
    </recommendedName>
</protein>